<proteinExistence type="predicted"/>
<protein>
    <submittedName>
        <fullName evidence="2">Uncharacterized protein</fullName>
    </submittedName>
</protein>
<sequence length="487" mass="52685">MLSSLQNLQAGGSFFTTDAAGRFQQVPSQGLLTIPLSSRLSDRSFTGFAEQDSLFGGTQPQEPGPDLIGLLVSNGGFATAVHARQLHTAAAIAVHLLKAHFEPFQTAYKPEMPTTTRDSTGSQRGKDFRVGDRVVVASTGKRSTQDLTGVDGDVIALEGNGWVVVRTSDGSETLRVQQRYLEKRPKEHSEDEALEAEGAHPQLAAQGSDEHAQAHAEEDEYCVAPPPPCLPNIATSVSQQKGSLGQVRNQLTHLEDTVPWNAVKSAWRNRRPGWRRQLKAADSIAEIAVRMEEFRQHLANDGPALVMGQSAAQWEEALRACKEGEGSAEKLQGLCTDLQNSVRLWLDLRLAQSPVSPTVLSHAIRAVQALQEGSQLGQTELQQVPLGAIVNHSSEGLQTVKNFLESGKTRLSSPSASKRPRLLLQPQQGSMDSPPKSLVISVAPMLRSPFHSIIGDFGKESDFDSGAETDWEIGSQVTEIGQSDTDE</sequence>
<feature type="region of interest" description="Disordered" evidence="1">
    <location>
        <begin position="409"/>
        <end position="435"/>
    </location>
</feature>
<reference evidence="2 3" key="1">
    <citation type="submission" date="2023-10" db="EMBL/GenBank/DDBJ databases">
        <authorList>
            <person name="Maclean D."/>
            <person name="Macfadyen A."/>
        </authorList>
    </citation>
    <scope>NUCLEOTIDE SEQUENCE [LARGE SCALE GENOMIC DNA]</scope>
</reference>
<feature type="region of interest" description="Disordered" evidence="1">
    <location>
        <begin position="203"/>
        <end position="223"/>
    </location>
</feature>
<keyword evidence="3" id="KW-1185">Reference proteome</keyword>
<gene>
    <name evidence="2" type="ORF">CVIRNUC_000471</name>
</gene>
<organism evidence="2 3">
    <name type="scientific">Coccomyxa viridis</name>
    <dbReference type="NCBI Taxonomy" id="1274662"/>
    <lineage>
        <taxon>Eukaryota</taxon>
        <taxon>Viridiplantae</taxon>
        <taxon>Chlorophyta</taxon>
        <taxon>core chlorophytes</taxon>
        <taxon>Trebouxiophyceae</taxon>
        <taxon>Trebouxiophyceae incertae sedis</taxon>
        <taxon>Coccomyxaceae</taxon>
        <taxon>Coccomyxa</taxon>
    </lineage>
</organism>
<dbReference type="EMBL" id="CAUYUE010000001">
    <property type="protein sequence ID" value="CAK0734715.1"/>
    <property type="molecule type" value="Genomic_DNA"/>
</dbReference>
<dbReference type="Proteomes" id="UP001314263">
    <property type="component" value="Unassembled WGS sequence"/>
</dbReference>
<feature type="compositionally biased region" description="Polar residues" evidence="1">
    <location>
        <begin position="475"/>
        <end position="487"/>
    </location>
</feature>
<evidence type="ECO:0000256" key="1">
    <source>
        <dbReference type="SAM" id="MobiDB-lite"/>
    </source>
</evidence>
<evidence type="ECO:0000313" key="3">
    <source>
        <dbReference type="Proteomes" id="UP001314263"/>
    </source>
</evidence>
<dbReference type="AlphaFoldDB" id="A0AAV1HRH4"/>
<feature type="region of interest" description="Disordered" evidence="1">
    <location>
        <begin position="461"/>
        <end position="487"/>
    </location>
</feature>
<comment type="caution">
    <text evidence="2">The sequence shown here is derived from an EMBL/GenBank/DDBJ whole genome shotgun (WGS) entry which is preliminary data.</text>
</comment>
<evidence type="ECO:0000313" key="2">
    <source>
        <dbReference type="EMBL" id="CAK0734715.1"/>
    </source>
</evidence>
<accession>A0AAV1HRH4</accession>
<name>A0AAV1HRH4_9CHLO</name>